<keyword evidence="3" id="KW-0808">Transferase</keyword>
<dbReference type="GO" id="GO:0004672">
    <property type="term" value="F:protein kinase activity"/>
    <property type="evidence" value="ECO:0007669"/>
    <property type="project" value="InterPro"/>
</dbReference>
<dbReference type="Gene3D" id="3.30.200.20">
    <property type="entry name" value="Phosphorylase Kinase, domain 1"/>
    <property type="match status" value="1"/>
</dbReference>
<dbReference type="InterPro" id="IPR050588">
    <property type="entry name" value="WNK_Ser-Thr_kinase"/>
</dbReference>
<dbReference type="EMBL" id="ML005149">
    <property type="protein sequence ID" value="RKP19853.1"/>
    <property type="molecule type" value="Genomic_DNA"/>
</dbReference>
<organism evidence="3 4">
    <name type="scientific">Rozella allomycis (strain CSF55)</name>
    <dbReference type="NCBI Taxonomy" id="988480"/>
    <lineage>
        <taxon>Eukaryota</taxon>
        <taxon>Fungi</taxon>
        <taxon>Fungi incertae sedis</taxon>
        <taxon>Cryptomycota</taxon>
        <taxon>Cryptomycota incertae sedis</taxon>
        <taxon>Rozella</taxon>
    </lineage>
</organism>
<protein>
    <submittedName>
        <fullName evidence="3">Kinase-like protein</fullName>
    </submittedName>
</protein>
<dbReference type="GO" id="GO:0005524">
    <property type="term" value="F:ATP binding"/>
    <property type="evidence" value="ECO:0007669"/>
    <property type="project" value="InterPro"/>
</dbReference>
<evidence type="ECO:0000313" key="3">
    <source>
        <dbReference type="EMBL" id="RKP19853.1"/>
    </source>
</evidence>
<dbReference type="InterPro" id="IPR000719">
    <property type="entry name" value="Prot_kinase_dom"/>
</dbReference>
<dbReference type="InterPro" id="IPR011009">
    <property type="entry name" value="Kinase-like_dom_sf"/>
</dbReference>
<evidence type="ECO:0000259" key="2">
    <source>
        <dbReference type="PROSITE" id="PS50011"/>
    </source>
</evidence>
<dbReference type="Proteomes" id="UP000281549">
    <property type="component" value="Unassembled WGS sequence"/>
</dbReference>
<dbReference type="InterPro" id="IPR008271">
    <property type="entry name" value="Ser/Thr_kinase_AS"/>
</dbReference>
<name>A0A4P9YJT6_ROZAC</name>
<dbReference type="SMART" id="SM00220">
    <property type="entry name" value="S_TKc"/>
    <property type="match status" value="1"/>
</dbReference>
<dbReference type="PANTHER" id="PTHR13902">
    <property type="entry name" value="SERINE/THREONINE-PROTEIN KINASE WNK WITH NO LYSINE -RELATED"/>
    <property type="match status" value="1"/>
</dbReference>
<dbReference type="FunFam" id="1.10.510.10:FF:001565">
    <property type="entry name" value="WNK protein kinase"/>
    <property type="match status" value="1"/>
</dbReference>
<dbReference type="SUPFAM" id="SSF56112">
    <property type="entry name" value="Protein kinase-like (PK-like)"/>
    <property type="match status" value="1"/>
</dbReference>
<evidence type="ECO:0000313" key="4">
    <source>
        <dbReference type="Proteomes" id="UP000281549"/>
    </source>
</evidence>
<feature type="coiled-coil region" evidence="1">
    <location>
        <begin position="384"/>
        <end position="425"/>
    </location>
</feature>
<keyword evidence="1" id="KW-0175">Coiled coil</keyword>
<proteinExistence type="predicted"/>
<dbReference type="Gene3D" id="3.10.20.90">
    <property type="entry name" value="Phosphatidylinositol 3-kinase Catalytic Subunit, Chain A, domain 1"/>
    <property type="match status" value="1"/>
</dbReference>
<feature type="domain" description="Protein kinase" evidence="2">
    <location>
        <begin position="32"/>
        <end position="281"/>
    </location>
</feature>
<dbReference type="AlphaFoldDB" id="A0A4P9YJT6"/>
<gene>
    <name evidence="3" type="ORF">ROZALSC1DRAFT_28595</name>
</gene>
<sequence length="547" mass="62491">MDEIASPASESESIPKDFEDRIVEVSPNGRYVKVNMILGKGAFKVVWKAIDREEGMEVAWNACQTTKAEFVEFSQEIDILKKVRHPNIISFHDSWFNENELVFVTEMMTSGTLREYIKKIKPNLKIIKRWSRQILKGLYYLHSHNPPIIHRDLKCDNVFINGAHGEVKIGDMGSAKMRLGKKYTVIGTPEFMAPEMYEEKGYNEKVDVYAFGMCLLEMCTGEYPYAECKNAAQIYKKVSQGIKPECLSQIHDEEILSLINSCLANENERMNVSQILEHSFFCEDPEVILSSSDETKTQLTLQVVFRASDKMSIKFDFNVLGDTAEDVVNEMIEESVLPEKYRGLITFEINRILRELSKTLNSENSKLSNQWKREGNPVDLQSQIIQLENKLKEREIKLKEKESVIEQLKIDYDRVRLELSDMKKGNVTTERKEEKSRSLLGSTASADFPLRRRTSSVNTNSLDFDMISFKDYADSQSINELVVDVATATQRGSEKAQEWLNKLTAQDILTVGDLRGLHEGDWASLNLTVFAARALKNAIGKGKNQKE</sequence>
<dbReference type="Pfam" id="PF00069">
    <property type="entry name" value="Pkinase"/>
    <property type="match status" value="1"/>
</dbReference>
<dbReference type="CDD" id="cd13983">
    <property type="entry name" value="STKc_WNK"/>
    <property type="match status" value="1"/>
</dbReference>
<dbReference type="Gene3D" id="1.10.510.10">
    <property type="entry name" value="Transferase(Phosphotransferase) domain 1"/>
    <property type="match status" value="1"/>
</dbReference>
<dbReference type="PROSITE" id="PS00108">
    <property type="entry name" value="PROTEIN_KINASE_ST"/>
    <property type="match status" value="1"/>
</dbReference>
<keyword evidence="3" id="KW-0418">Kinase</keyword>
<accession>A0A4P9YJT6</accession>
<reference evidence="4" key="1">
    <citation type="journal article" date="2018" name="Nat. Microbiol.">
        <title>Leveraging single-cell genomics to expand the fungal tree of life.</title>
        <authorList>
            <person name="Ahrendt S.R."/>
            <person name="Quandt C.A."/>
            <person name="Ciobanu D."/>
            <person name="Clum A."/>
            <person name="Salamov A."/>
            <person name="Andreopoulos B."/>
            <person name="Cheng J.F."/>
            <person name="Woyke T."/>
            <person name="Pelin A."/>
            <person name="Henrissat B."/>
            <person name="Reynolds N.K."/>
            <person name="Benny G.L."/>
            <person name="Smith M.E."/>
            <person name="James T.Y."/>
            <person name="Grigoriev I.V."/>
        </authorList>
    </citation>
    <scope>NUCLEOTIDE SEQUENCE [LARGE SCALE GENOMIC DNA]</scope>
    <source>
        <strain evidence="4">CSF55</strain>
    </source>
</reference>
<evidence type="ECO:0000256" key="1">
    <source>
        <dbReference type="SAM" id="Coils"/>
    </source>
</evidence>
<dbReference type="PROSITE" id="PS50011">
    <property type="entry name" value="PROTEIN_KINASE_DOM"/>
    <property type="match status" value="1"/>
</dbReference>